<dbReference type="GO" id="GO:0015269">
    <property type="term" value="F:calcium-activated potassium channel activity"/>
    <property type="evidence" value="ECO:0007669"/>
    <property type="project" value="InterPro"/>
</dbReference>
<evidence type="ECO:0000313" key="11">
    <source>
        <dbReference type="Ensembl" id="ENSLLTP00000020342.1"/>
    </source>
</evidence>
<comment type="similarity">
    <text evidence="9">Belongs to the KCNMB (TC 8.A.14.1) family. KCNMB1 subfamily.</text>
</comment>
<dbReference type="InterPro" id="IPR003930">
    <property type="entry name" value="K_chnl_Ca-activ_BK_bsu"/>
</dbReference>
<accession>A0A8C5SNR6</accession>
<evidence type="ECO:0000256" key="7">
    <source>
        <dbReference type="ARBA" id="ARBA00023180"/>
    </source>
</evidence>
<dbReference type="Proteomes" id="UP000694406">
    <property type="component" value="Unplaced"/>
</dbReference>
<evidence type="ECO:0000256" key="9">
    <source>
        <dbReference type="ARBA" id="ARBA00038155"/>
    </source>
</evidence>
<name>A0A8C5SNR6_LATLA</name>
<keyword evidence="5" id="KW-0406">Ion transport</keyword>
<keyword evidence="12" id="KW-1185">Reference proteome</keyword>
<keyword evidence="6 10" id="KW-0472">Membrane</keyword>
<keyword evidence="8" id="KW-0407">Ion channel</keyword>
<proteinExistence type="inferred from homology"/>
<reference evidence="11" key="2">
    <citation type="submission" date="2025-09" db="UniProtKB">
        <authorList>
            <consortium name="Ensembl"/>
        </authorList>
    </citation>
    <scope>IDENTIFICATION</scope>
</reference>
<dbReference type="PANTHER" id="PTHR10258">
    <property type="entry name" value="CALCIUM-ACTIVATED POTASSIUM CHANNEL SUBUNIT BETA"/>
    <property type="match status" value="1"/>
</dbReference>
<dbReference type="GO" id="GO:0005513">
    <property type="term" value="P:detection of calcium ion"/>
    <property type="evidence" value="ECO:0007669"/>
    <property type="project" value="TreeGrafter"/>
</dbReference>
<protein>
    <recommendedName>
        <fullName evidence="13">Calcium-activated potassium channel beta subunit</fullName>
    </recommendedName>
</protein>
<evidence type="ECO:0000256" key="8">
    <source>
        <dbReference type="ARBA" id="ARBA00023303"/>
    </source>
</evidence>
<evidence type="ECO:0000256" key="1">
    <source>
        <dbReference type="ARBA" id="ARBA00004141"/>
    </source>
</evidence>
<dbReference type="Pfam" id="PF03185">
    <property type="entry name" value="CaKB"/>
    <property type="match status" value="1"/>
</dbReference>
<reference evidence="11" key="1">
    <citation type="submission" date="2025-08" db="UniProtKB">
        <authorList>
            <consortium name="Ensembl"/>
        </authorList>
    </citation>
    <scope>IDENTIFICATION</scope>
</reference>
<keyword evidence="4 10" id="KW-1133">Transmembrane helix</keyword>
<sequence>HLRWLSGKMEASQEVMLQKKVVAAQKRGETRALWLGLGMMACSSLMYLFIGIVLVPLHRGSVWADESECNVVRANIKEKVHCSFIEGSEDKDIFHYPCLEVYVNLTHLGQVVMLYHTEITVNRNPKCSYIPPDMENYKQVQLQVEEIRDNFIKHQRFLCHYDPSRKEKSVLFKRLYPPEGLLIAFAWPSMLLIGGILIIILVKLSQYLALVSVNVEHSYRFF</sequence>
<evidence type="ECO:0000256" key="2">
    <source>
        <dbReference type="ARBA" id="ARBA00022448"/>
    </source>
</evidence>
<comment type="subcellular location">
    <subcellularLocation>
        <location evidence="1">Membrane</location>
        <topology evidence="1">Multi-pass membrane protein</topology>
    </subcellularLocation>
</comment>
<evidence type="ECO:0000256" key="5">
    <source>
        <dbReference type="ARBA" id="ARBA00023065"/>
    </source>
</evidence>
<keyword evidence="2" id="KW-0813">Transport</keyword>
<feature type="transmembrane region" description="Helical" evidence="10">
    <location>
        <begin position="181"/>
        <end position="202"/>
    </location>
</feature>
<dbReference type="GO" id="GO:0015459">
    <property type="term" value="F:potassium channel regulator activity"/>
    <property type="evidence" value="ECO:0007669"/>
    <property type="project" value="TreeGrafter"/>
</dbReference>
<dbReference type="GeneTree" id="ENSGT00950000183039"/>
<evidence type="ECO:0000256" key="6">
    <source>
        <dbReference type="ARBA" id="ARBA00023136"/>
    </source>
</evidence>
<evidence type="ECO:0000256" key="4">
    <source>
        <dbReference type="ARBA" id="ARBA00022989"/>
    </source>
</evidence>
<evidence type="ECO:0000256" key="3">
    <source>
        <dbReference type="ARBA" id="ARBA00022692"/>
    </source>
</evidence>
<dbReference type="PRINTS" id="PR01450">
    <property type="entry name" value="BKCHANNELB"/>
</dbReference>
<dbReference type="PANTHER" id="PTHR10258:SF1">
    <property type="entry name" value="CALCIUM-ACTIVATED POTASSIUM CHANNEL SUBUNIT BETA-1"/>
    <property type="match status" value="1"/>
</dbReference>
<keyword evidence="3 10" id="KW-0812">Transmembrane</keyword>
<organism evidence="11 12">
    <name type="scientific">Laticauda laticaudata</name>
    <name type="common">Blue-ringed sea krait</name>
    <name type="synonym">Blue-lipped sea krait</name>
    <dbReference type="NCBI Taxonomy" id="8630"/>
    <lineage>
        <taxon>Eukaryota</taxon>
        <taxon>Metazoa</taxon>
        <taxon>Chordata</taxon>
        <taxon>Craniata</taxon>
        <taxon>Vertebrata</taxon>
        <taxon>Euteleostomi</taxon>
        <taxon>Lepidosauria</taxon>
        <taxon>Squamata</taxon>
        <taxon>Bifurcata</taxon>
        <taxon>Unidentata</taxon>
        <taxon>Episquamata</taxon>
        <taxon>Toxicofera</taxon>
        <taxon>Serpentes</taxon>
        <taxon>Colubroidea</taxon>
        <taxon>Elapidae</taxon>
        <taxon>Laticaudinae</taxon>
        <taxon>Laticauda</taxon>
    </lineage>
</organism>
<evidence type="ECO:0000313" key="12">
    <source>
        <dbReference type="Proteomes" id="UP000694406"/>
    </source>
</evidence>
<feature type="transmembrane region" description="Helical" evidence="10">
    <location>
        <begin position="32"/>
        <end position="55"/>
    </location>
</feature>
<evidence type="ECO:0008006" key="13">
    <source>
        <dbReference type="Google" id="ProtNLM"/>
    </source>
</evidence>
<keyword evidence="7" id="KW-0325">Glycoprotein</keyword>
<dbReference type="Ensembl" id="ENSLLTT00000021095.1">
    <property type="protein sequence ID" value="ENSLLTP00000020342.1"/>
    <property type="gene ID" value="ENSLLTG00000015243.1"/>
</dbReference>
<dbReference type="GO" id="GO:0008076">
    <property type="term" value="C:voltage-gated potassium channel complex"/>
    <property type="evidence" value="ECO:0007669"/>
    <property type="project" value="TreeGrafter"/>
</dbReference>
<evidence type="ECO:0000256" key="10">
    <source>
        <dbReference type="SAM" id="Phobius"/>
    </source>
</evidence>
<dbReference type="AlphaFoldDB" id="A0A8C5SNR6"/>